<dbReference type="EMBL" id="LGCK01000010">
    <property type="protein sequence ID" value="KPL71654.1"/>
    <property type="molecule type" value="Genomic_DNA"/>
</dbReference>
<dbReference type="Proteomes" id="UP000050430">
    <property type="component" value="Unassembled WGS sequence"/>
</dbReference>
<accession>A0A0P6XJV8</accession>
<dbReference type="PANTHER" id="PTHR37560:SF1">
    <property type="entry name" value="UPF0210 PROTEIN MJ1665"/>
    <property type="match status" value="1"/>
</dbReference>
<name>A0A0P6XJV8_9CHLR</name>
<dbReference type="InterPro" id="IPR007841">
    <property type="entry name" value="UPF0210"/>
</dbReference>
<dbReference type="RefSeq" id="WP_062420238.1">
    <property type="nucleotide sequence ID" value="NZ_BBYA01000001.1"/>
</dbReference>
<dbReference type="Gene3D" id="3.20.70.20">
    <property type="match status" value="1"/>
</dbReference>
<reference evidence="1 2" key="1">
    <citation type="submission" date="2015-07" db="EMBL/GenBank/DDBJ databases">
        <title>Genome sequence of Leptolinea tardivitalis DSM 16556.</title>
        <authorList>
            <person name="Hemp J."/>
            <person name="Ward L.M."/>
            <person name="Pace L.A."/>
            <person name="Fischer W.W."/>
        </authorList>
    </citation>
    <scope>NUCLEOTIDE SEQUENCE [LARGE SCALE GENOMIC DNA]</scope>
    <source>
        <strain evidence="1 2">YMTK-2</strain>
    </source>
</reference>
<dbReference type="PANTHER" id="PTHR37560">
    <property type="entry name" value="UPF0210 PROTEIN SPR0218"/>
    <property type="match status" value="1"/>
</dbReference>
<organism evidence="1 2">
    <name type="scientific">Leptolinea tardivitalis</name>
    <dbReference type="NCBI Taxonomy" id="229920"/>
    <lineage>
        <taxon>Bacteria</taxon>
        <taxon>Bacillati</taxon>
        <taxon>Chloroflexota</taxon>
        <taxon>Anaerolineae</taxon>
        <taxon>Anaerolineales</taxon>
        <taxon>Anaerolineaceae</taxon>
        <taxon>Leptolinea</taxon>
    </lineage>
</organism>
<proteinExistence type="predicted"/>
<dbReference type="CDD" id="cd08025">
    <property type="entry name" value="RNR_PFL_like_DUF711"/>
    <property type="match status" value="1"/>
</dbReference>
<sequence>MIQSDEILNTVDMIQKENLDVRAVTMGISLLDCHREDAAATCQAIKKKIEHHAANLVSTCEAISSEYAIPVVNKRIAVTPISHVGAGFKADDFVDMAIALDEAAANVGVDILGGFSADVSNGFTRWDREMIDAIPEALCRTRKVCSSVNVGTTRSGINMDAIVLLGQTVKDLAEKTADQGGFGAAKFVVFTNQPGDNPFMAGAVHGLGQHEVMINVGVSGPGVIARALERKITQSGRENLGLHDLAEEIKRTAFRVTRSGELIGRQVAKTLSIPFGVVDLSLAPTPNIGDSVGEIMQILGVDAVGAPGSTAIIAMLNDAVKKGGTFASQSVGGLSGAFIPVCEDRTLAYAVRDGSLVLEKLEAMTCVCSVGLDMIAIPGSVDAATISAIMADEMAIGMINNKTTAVRIIPVPGKEAGEMVSFGGLFGESAIAPVRNVGKSKRFVEFGGKIPAPIHSLRN</sequence>
<evidence type="ECO:0000313" key="2">
    <source>
        <dbReference type="Proteomes" id="UP000050430"/>
    </source>
</evidence>
<dbReference type="OrthoDB" id="9763001at2"/>
<evidence type="ECO:0000313" key="1">
    <source>
        <dbReference type="EMBL" id="KPL71654.1"/>
    </source>
</evidence>
<dbReference type="NCBIfam" id="NF003700">
    <property type="entry name" value="PRK05313.1"/>
    <property type="match status" value="1"/>
</dbReference>
<comment type="caution">
    <text evidence="1">The sequence shown here is derived from an EMBL/GenBank/DDBJ whole genome shotgun (WGS) entry which is preliminary data.</text>
</comment>
<dbReference type="Pfam" id="PF05167">
    <property type="entry name" value="DUF711"/>
    <property type="match status" value="1"/>
</dbReference>
<gene>
    <name evidence="1" type="ORF">ADM99_09255</name>
</gene>
<protein>
    <submittedName>
        <fullName evidence="1">Uncharacterized protein</fullName>
    </submittedName>
</protein>
<dbReference type="AlphaFoldDB" id="A0A0P6XJV8"/>
<dbReference type="PATRIC" id="fig|229920.5.peg.1760"/>
<keyword evidence="2" id="KW-1185">Reference proteome</keyword>
<dbReference type="SUPFAM" id="SSF51998">
    <property type="entry name" value="PFL-like glycyl radical enzymes"/>
    <property type="match status" value="1"/>
</dbReference>